<dbReference type="Proteomes" id="UP001338125">
    <property type="component" value="Unassembled WGS sequence"/>
</dbReference>
<protein>
    <submittedName>
        <fullName evidence="3">Glycosyltransferase YibD</fullName>
    </submittedName>
</protein>
<evidence type="ECO:0000313" key="4">
    <source>
        <dbReference type="Proteomes" id="UP001338125"/>
    </source>
</evidence>
<proteinExistence type="predicted"/>
<feature type="region of interest" description="Disordered" evidence="1">
    <location>
        <begin position="306"/>
        <end position="356"/>
    </location>
</feature>
<dbReference type="CDD" id="cd00761">
    <property type="entry name" value="Glyco_tranf_GTA_type"/>
    <property type="match status" value="1"/>
</dbReference>
<dbReference type="SUPFAM" id="SSF53448">
    <property type="entry name" value="Nucleotide-diphospho-sugar transferases"/>
    <property type="match status" value="1"/>
</dbReference>
<organism evidence="3 4">
    <name type="scientific">Cladobotryum mycophilum</name>
    <dbReference type="NCBI Taxonomy" id="491253"/>
    <lineage>
        <taxon>Eukaryota</taxon>
        <taxon>Fungi</taxon>
        <taxon>Dikarya</taxon>
        <taxon>Ascomycota</taxon>
        <taxon>Pezizomycotina</taxon>
        <taxon>Sordariomycetes</taxon>
        <taxon>Hypocreomycetidae</taxon>
        <taxon>Hypocreales</taxon>
        <taxon>Hypocreaceae</taxon>
        <taxon>Cladobotryum</taxon>
    </lineage>
</organism>
<keyword evidence="4" id="KW-1185">Reference proteome</keyword>
<dbReference type="InterPro" id="IPR001173">
    <property type="entry name" value="Glyco_trans_2-like"/>
</dbReference>
<evidence type="ECO:0000259" key="2">
    <source>
        <dbReference type="Pfam" id="PF00535"/>
    </source>
</evidence>
<dbReference type="InterPro" id="IPR029044">
    <property type="entry name" value="Nucleotide-diphossugar_trans"/>
</dbReference>
<gene>
    <name evidence="3" type="ORF">PT974_02982</name>
</gene>
<accession>A0ABR0SZK9</accession>
<sequence>MHRVSIIIPSFNTGTYLRDCISSIREHAIGVEAEVIIVDDGSTDETSIRVIGELDSEPDLKIIRHGTNLGVQVARNTGLKAATGEFVVCMDGDDVLLPISGHESFLAEAARILSESHDVAFVHTLASMFGDFQGLTISSYPLSEDMVARKHHVPTAIVYRRSEILDGLLYVETVRKWQDWAFGVSLLARRWRRNQPSEIGFIQGPGYGYRIHSTTARISRTEVSEYDAARVVVELYQDYFISKFPHVANDIDALTAAVVASKPTPLEDLLFVASFDLNLALSMARGREYEDEFVLASEKNNSSLPAMARGRVGEDVSDGREGDEADEDDSYVEAVDEADEEDDGLYEGYIGNPGHG</sequence>
<dbReference type="PANTHER" id="PTHR22916">
    <property type="entry name" value="GLYCOSYLTRANSFERASE"/>
    <property type="match status" value="1"/>
</dbReference>
<dbReference type="Pfam" id="PF00535">
    <property type="entry name" value="Glycos_transf_2"/>
    <property type="match status" value="1"/>
</dbReference>
<dbReference type="Gene3D" id="3.90.550.10">
    <property type="entry name" value="Spore Coat Polysaccharide Biosynthesis Protein SpsA, Chain A"/>
    <property type="match status" value="1"/>
</dbReference>
<feature type="compositionally biased region" description="Acidic residues" evidence="1">
    <location>
        <begin position="323"/>
        <end position="345"/>
    </location>
</feature>
<dbReference type="EMBL" id="JAVFKD010000002">
    <property type="protein sequence ID" value="KAK5997618.1"/>
    <property type="molecule type" value="Genomic_DNA"/>
</dbReference>
<comment type="caution">
    <text evidence="3">The sequence shown here is derived from an EMBL/GenBank/DDBJ whole genome shotgun (WGS) entry which is preliminary data.</text>
</comment>
<feature type="domain" description="Glycosyltransferase 2-like" evidence="2">
    <location>
        <begin position="5"/>
        <end position="98"/>
    </location>
</feature>
<evidence type="ECO:0000313" key="3">
    <source>
        <dbReference type="EMBL" id="KAK5997618.1"/>
    </source>
</evidence>
<dbReference type="PANTHER" id="PTHR22916:SF3">
    <property type="entry name" value="UDP-GLCNAC:BETAGAL BETA-1,3-N-ACETYLGLUCOSAMINYLTRANSFERASE-LIKE PROTEIN 1"/>
    <property type="match status" value="1"/>
</dbReference>
<evidence type="ECO:0000256" key="1">
    <source>
        <dbReference type="SAM" id="MobiDB-lite"/>
    </source>
</evidence>
<reference evidence="3 4" key="1">
    <citation type="submission" date="2024-01" db="EMBL/GenBank/DDBJ databases">
        <title>Complete genome of Cladobotryum mycophilum ATHUM6906.</title>
        <authorList>
            <person name="Christinaki A.C."/>
            <person name="Myridakis A.I."/>
            <person name="Kouvelis V.N."/>
        </authorList>
    </citation>
    <scope>NUCLEOTIDE SEQUENCE [LARGE SCALE GENOMIC DNA]</scope>
    <source>
        <strain evidence="3 4">ATHUM6906</strain>
    </source>
</reference>
<feature type="compositionally biased region" description="Basic and acidic residues" evidence="1">
    <location>
        <begin position="311"/>
        <end position="322"/>
    </location>
</feature>
<name>A0ABR0SZK9_9HYPO</name>